<dbReference type="Proteomes" id="UP000789920">
    <property type="component" value="Unassembled WGS sequence"/>
</dbReference>
<reference evidence="1" key="1">
    <citation type="submission" date="2021-06" db="EMBL/GenBank/DDBJ databases">
        <authorList>
            <person name="Kallberg Y."/>
            <person name="Tangrot J."/>
            <person name="Rosling A."/>
        </authorList>
    </citation>
    <scope>NUCLEOTIDE SEQUENCE</scope>
    <source>
        <strain evidence="1">MA461A</strain>
    </source>
</reference>
<accession>A0ACA9SZP2</accession>
<feature type="non-terminal residue" evidence="1">
    <location>
        <position position="40"/>
    </location>
</feature>
<keyword evidence="2" id="KW-1185">Reference proteome</keyword>
<proteinExistence type="predicted"/>
<name>A0ACA9SZP2_9GLOM</name>
<feature type="non-terminal residue" evidence="1">
    <location>
        <position position="1"/>
    </location>
</feature>
<dbReference type="EMBL" id="CAJVQC010168702">
    <property type="protein sequence ID" value="CAG8850032.1"/>
    <property type="molecule type" value="Genomic_DNA"/>
</dbReference>
<gene>
    <name evidence="1" type="ORF">RPERSI_LOCUS35892</name>
</gene>
<evidence type="ECO:0000313" key="1">
    <source>
        <dbReference type="EMBL" id="CAG8850032.1"/>
    </source>
</evidence>
<evidence type="ECO:0000313" key="2">
    <source>
        <dbReference type="Proteomes" id="UP000789920"/>
    </source>
</evidence>
<sequence>KQSLLLESFDQVIQKFETIFGDSNKKRIAVNKIKKLTQGF</sequence>
<comment type="caution">
    <text evidence="1">The sequence shown here is derived from an EMBL/GenBank/DDBJ whole genome shotgun (WGS) entry which is preliminary data.</text>
</comment>
<protein>
    <submittedName>
        <fullName evidence="1">10570_t:CDS:1</fullName>
    </submittedName>
</protein>
<organism evidence="1 2">
    <name type="scientific">Racocetra persica</name>
    <dbReference type="NCBI Taxonomy" id="160502"/>
    <lineage>
        <taxon>Eukaryota</taxon>
        <taxon>Fungi</taxon>
        <taxon>Fungi incertae sedis</taxon>
        <taxon>Mucoromycota</taxon>
        <taxon>Glomeromycotina</taxon>
        <taxon>Glomeromycetes</taxon>
        <taxon>Diversisporales</taxon>
        <taxon>Gigasporaceae</taxon>
        <taxon>Racocetra</taxon>
    </lineage>
</organism>